<accession>A0ABY5S8Q4</accession>
<sequence>MIPILLWVCGCYALAAIAVHTAFRYTSKQERKVKHYVLLAGNEQQQMEWYMRSLRRHAMQTGKEVQVTVVNRGSNDETMDIARLFVRRGMNVNIATGTPFGSSGRIGYGVHEFGFHTGSFGAGDDEGWGGSGGDEGLNYRPKLMADREPGSDADEMDMDREIRLDTFAVQKRSSKWQRFRNRFIASRFIGKGREGVRGDALEPTHLMWMLQAEGIITEAAHAVLVDLRDPNDLSKLPL</sequence>
<keyword evidence="2" id="KW-1185">Reference proteome</keyword>
<organism evidence="1 2">
    <name type="scientific">Paenibacillus spongiae</name>
    <dbReference type="NCBI Taxonomy" id="2909671"/>
    <lineage>
        <taxon>Bacteria</taxon>
        <taxon>Bacillati</taxon>
        <taxon>Bacillota</taxon>
        <taxon>Bacilli</taxon>
        <taxon>Bacillales</taxon>
        <taxon>Paenibacillaceae</taxon>
        <taxon>Paenibacillus</taxon>
    </lineage>
</organism>
<dbReference type="RefSeq" id="WP_258385974.1">
    <property type="nucleotide sequence ID" value="NZ_CP091430.1"/>
</dbReference>
<protein>
    <submittedName>
        <fullName evidence="1">Uncharacterized protein</fullName>
    </submittedName>
</protein>
<gene>
    <name evidence="1" type="ORF">L1F29_31725</name>
</gene>
<dbReference type="Proteomes" id="UP001057877">
    <property type="component" value="Chromosome"/>
</dbReference>
<proteinExistence type="predicted"/>
<dbReference type="EMBL" id="CP091430">
    <property type="protein sequence ID" value="UVI29903.1"/>
    <property type="molecule type" value="Genomic_DNA"/>
</dbReference>
<evidence type="ECO:0000313" key="2">
    <source>
        <dbReference type="Proteomes" id="UP001057877"/>
    </source>
</evidence>
<reference evidence="1" key="1">
    <citation type="submission" date="2022-01" db="EMBL/GenBank/DDBJ databases">
        <title>Paenibacillus spongiae sp. nov., isolated from marine sponge.</title>
        <authorList>
            <person name="Li Z."/>
            <person name="Zhang M."/>
        </authorList>
    </citation>
    <scope>NUCLEOTIDE SEQUENCE</scope>
    <source>
        <strain evidence="1">PHS-Z3</strain>
    </source>
</reference>
<evidence type="ECO:0000313" key="1">
    <source>
        <dbReference type="EMBL" id="UVI29903.1"/>
    </source>
</evidence>
<dbReference type="CDD" id="cd00761">
    <property type="entry name" value="Glyco_tranf_GTA_type"/>
    <property type="match status" value="1"/>
</dbReference>
<name>A0ABY5S8Q4_9BACL</name>